<evidence type="ECO:0000313" key="3">
    <source>
        <dbReference type="Proteomes" id="UP000295122"/>
    </source>
</evidence>
<dbReference type="EMBL" id="SNZR01000011">
    <property type="protein sequence ID" value="TDR93127.1"/>
    <property type="molecule type" value="Genomic_DNA"/>
</dbReference>
<protein>
    <submittedName>
        <fullName evidence="2">Uncharacterized protein</fullName>
    </submittedName>
</protein>
<comment type="caution">
    <text evidence="2">The sequence shown here is derived from an EMBL/GenBank/DDBJ whole genome shotgun (WGS) entry which is preliminary data.</text>
</comment>
<evidence type="ECO:0000313" key="2">
    <source>
        <dbReference type="EMBL" id="TDR93127.1"/>
    </source>
</evidence>
<sequence length="49" mass="5431">MRRVRIDHMPNPPPPGEGERRLTIHAGDLHSHAEAAWATASLAEASPWH</sequence>
<proteinExistence type="predicted"/>
<keyword evidence="3" id="KW-1185">Reference proteome</keyword>
<accession>A0A4R7C8T6</accession>
<dbReference type="Proteomes" id="UP000295122">
    <property type="component" value="Unassembled WGS sequence"/>
</dbReference>
<gene>
    <name evidence="2" type="ORF">EV668_0381</name>
</gene>
<name>A0A4R7C8T6_9HYPH</name>
<reference evidence="2 3" key="1">
    <citation type="submission" date="2019-03" db="EMBL/GenBank/DDBJ databases">
        <title>Genomic Encyclopedia of Type Strains, Phase IV (KMG-IV): sequencing the most valuable type-strain genomes for metagenomic binning, comparative biology and taxonomic classification.</title>
        <authorList>
            <person name="Goeker M."/>
        </authorList>
    </citation>
    <scope>NUCLEOTIDE SEQUENCE [LARGE SCALE GENOMIC DNA]</scope>
    <source>
        <strain evidence="2 3">DSM 25903</strain>
    </source>
</reference>
<dbReference type="AlphaFoldDB" id="A0A4R7C8T6"/>
<organism evidence="2 3">
    <name type="scientific">Enterovirga rhinocerotis</name>
    <dbReference type="NCBI Taxonomy" id="1339210"/>
    <lineage>
        <taxon>Bacteria</taxon>
        <taxon>Pseudomonadati</taxon>
        <taxon>Pseudomonadota</taxon>
        <taxon>Alphaproteobacteria</taxon>
        <taxon>Hyphomicrobiales</taxon>
        <taxon>Methylobacteriaceae</taxon>
        <taxon>Enterovirga</taxon>
    </lineage>
</organism>
<feature type="region of interest" description="Disordered" evidence="1">
    <location>
        <begin position="1"/>
        <end position="21"/>
    </location>
</feature>
<evidence type="ECO:0000256" key="1">
    <source>
        <dbReference type="SAM" id="MobiDB-lite"/>
    </source>
</evidence>